<dbReference type="EMBL" id="GEBQ01031507">
    <property type="protein sequence ID" value="JAT08470.1"/>
    <property type="molecule type" value="Transcribed_RNA"/>
</dbReference>
<dbReference type="AlphaFoldDB" id="A0A1B6KAK1"/>
<proteinExistence type="predicted"/>
<evidence type="ECO:0000313" key="1">
    <source>
        <dbReference type="EMBL" id="JAT08470.1"/>
    </source>
</evidence>
<protein>
    <submittedName>
        <fullName evidence="1">Uncharacterized protein</fullName>
    </submittedName>
</protein>
<organism evidence="1">
    <name type="scientific">Graphocephala atropunctata</name>
    <dbReference type="NCBI Taxonomy" id="36148"/>
    <lineage>
        <taxon>Eukaryota</taxon>
        <taxon>Metazoa</taxon>
        <taxon>Ecdysozoa</taxon>
        <taxon>Arthropoda</taxon>
        <taxon>Hexapoda</taxon>
        <taxon>Insecta</taxon>
        <taxon>Pterygota</taxon>
        <taxon>Neoptera</taxon>
        <taxon>Paraneoptera</taxon>
        <taxon>Hemiptera</taxon>
        <taxon>Auchenorrhyncha</taxon>
        <taxon>Membracoidea</taxon>
        <taxon>Cicadellidae</taxon>
        <taxon>Cicadellinae</taxon>
        <taxon>Cicadellini</taxon>
        <taxon>Graphocephala</taxon>
    </lineage>
</organism>
<gene>
    <name evidence="1" type="ORF">g.50667</name>
</gene>
<accession>A0A1B6KAK1</accession>
<feature type="non-terminal residue" evidence="1">
    <location>
        <position position="133"/>
    </location>
</feature>
<feature type="non-terminal residue" evidence="1">
    <location>
        <position position="1"/>
    </location>
</feature>
<reference evidence="1" key="1">
    <citation type="submission" date="2015-11" db="EMBL/GenBank/DDBJ databases">
        <title>De novo transcriptome assembly of four potential Pierce s Disease insect vectors from Arizona vineyards.</title>
        <authorList>
            <person name="Tassone E.E."/>
        </authorList>
    </citation>
    <scope>NUCLEOTIDE SEQUENCE</scope>
</reference>
<sequence length="133" mass="15111">QPVASWECDVIPELSEQGCYKGVGKHYYFKTDNTTECAQWQGFFTTYDEGQLSGFGVSVLGTYLSPFSHTFYEYPALPVFKTIIKSRPPCMDDWLRYTGITSVHVLLRRDPAQISCPLSDWRIGHCPAEESDV</sequence>
<name>A0A1B6KAK1_9HEMI</name>